<dbReference type="AlphaFoldDB" id="A0A8H3A967"/>
<keyword evidence="10" id="KW-0233">DNA recombination</keyword>
<keyword evidence="6" id="KW-0255">Endonuclease</keyword>
<comment type="cofactor">
    <cofactor evidence="1">
        <name>Mg(2+)</name>
        <dbReference type="ChEBI" id="CHEBI:18420"/>
    </cofactor>
</comment>
<dbReference type="PANTHER" id="PTHR21077:SF5">
    <property type="entry name" value="CROSSOVER JUNCTION ENDONUCLEASE MMS4"/>
    <property type="match status" value="1"/>
</dbReference>
<keyword evidence="11" id="KW-0234">DNA repair</keyword>
<comment type="similarity">
    <text evidence="3">Belongs to the EME1/MMS4 family.</text>
</comment>
<feature type="compositionally biased region" description="Basic and acidic residues" evidence="14">
    <location>
        <begin position="163"/>
        <end position="172"/>
    </location>
</feature>
<protein>
    <recommendedName>
        <fullName evidence="15">ERCC4 domain-containing protein</fullName>
    </recommendedName>
</protein>
<dbReference type="OrthoDB" id="343092at2759"/>
<dbReference type="GO" id="GO:0000712">
    <property type="term" value="P:resolution of meiotic recombination intermediates"/>
    <property type="evidence" value="ECO:0007669"/>
    <property type="project" value="TreeGrafter"/>
</dbReference>
<keyword evidence="5" id="KW-0479">Metal-binding</keyword>
<keyword evidence="8" id="KW-0378">Hydrolase</keyword>
<evidence type="ECO:0000313" key="17">
    <source>
        <dbReference type="Proteomes" id="UP000663831"/>
    </source>
</evidence>
<dbReference type="InterPro" id="IPR006166">
    <property type="entry name" value="ERCC4_domain"/>
</dbReference>
<dbReference type="Proteomes" id="UP000663831">
    <property type="component" value="Unassembled WGS sequence"/>
</dbReference>
<keyword evidence="12" id="KW-0539">Nucleus</keyword>
<evidence type="ECO:0000256" key="12">
    <source>
        <dbReference type="ARBA" id="ARBA00023242"/>
    </source>
</evidence>
<evidence type="ECO:0000256" key="14">
    <source>
        <dbReference type="SAM" id="MobiDB-lite"/>
    </source>
</evidence>
<feature type="region of interest" description="Disordered" evidence="14">
    <location>
        <begin position="135"/>
        <end position="178"/>
    </location>
</feature>
<dbReference type="GO" id="GO:0005634">
    <property type="term" value="C:nucleus"/>
    <property type="evidence" value="ECO:0007669"/>
    <property type="project" value="UniProtKB-SubCell"/>
</dbReference>
<gene>
    <name evidence="16" type="ORF">RDB_LOCUS14307</name>
</gene>
<evidence type="ECO:0000256" key="7">
    <source>
        <dbReference type="ARBA" id="ARBA00022763"/>
    </source>
</evidence>
<evidence type="ECO:0000256" key="1">
    <source>
        <dbReference type="ARBA" id="ARBA00001946"/>
    </source>
</evidence>
<dbReference type="GO" id="GO:0031573">
    <property type="term" value="P:mitotic intra-S DNA damage checkpoint signaling"/>
    <property type="evidence" value="ECO:0007669"/>
    <property type="project" value="TreeGrafter"/>
</dbReference>
<evidence type="ECO:0000313" key="16">
    <source>
        <dbReference type="EMBL" id="CAE6400580.1"/>
    </source>
</evidence>
<feature type="region of interest" description="Disordered" evidence="14">
    <location>
        <begin position="1"/>
        <end position="29"/>
    </location>
</feature>
<dbReference type="Pfam" id="PF02732">
    <property type="entry name" value="ERCC4"/>
    <property type="match status" value="1"/>
</dbReference>
<sequence>MARNPNESLDIINISDSESEPGDRPFLPQASLASSDVVSNHWQPTSSRCESPDILVIDSTDSEDLDELEAKLKDAHLGNKPNACSHPYITESIGHTRPARRIESQADILVLSSSEEDTVNVNLITRHHIFSSSNSLKEAPVRSRKKQKDRVPGANPNILKTQGNEHAKEQAKSQRNLNKLVTDRKDTLKDFTVELSRAFQDHLFVDHLERKLSVHDCSISFFDPPPQSESLIRFRRQHIARYDNRLKEWVPTTPHAALEDLYVLFLSADTLALALLQEDITEMLASLRRTHCLTTHSQIFIMIDGLNGYYKRKKGRKDERNTIESALTSLQALERCFIVHVEGAEDTAQWLFNITGDLGIRPHRRIQESFLPFCTDTQVKCGSSKADTYKKMLQQIRNVTESAADGIIQEAPTLRELFEGYAREPDMHNRHDRLKGVVVSNRKDGAAKSRILNQALSRKVHDIIWGEDPLILV</sequence>
<accession>A0A8H3A967</accession>
<evidence type="ECO:0000256" key="8">
    <source>
        <dbReference type="ARBA" id="ARBA00022801"/>
    </source>
</evidence>
<keyword evidence="9" id="KW-0460">Magnesium</keyword>
<dbReference type="EMBL" id="CAJMWV010000511">
    <property type="protein sequence ID" value="CAE6400580.1"/>
    <property type="molecule type" value="Genomic_DNA"/>
</dbReference>
<comment type="subcellular location">
    <subcellularLocation>
        <location evidence="2">Nucleus</location>
    </subcellularLocation>
</comment>
<dbReference type="GO" id="GO:0048476">
    <property type="term" value="C:Holliday junction resolvase complex"/>
    <property type="evidence" value="ECO:0007669"/>
    <property type="project" value="InterPro"/>
</dbReference>
<keyword evidence="4" id="KW-0540">Nuclease</keyword>
<dbReference type="GO" id="GO:0031297">
    <property type="term" value="P:replication fork processing"/>
    <property type="evidence" value="ECO:0007669"/>
    <property type="project" value="TreeGrafter"/>
</dbReference>
<dbReference type="Gene3D" id="1.10.150.670">
    <property type="entry name" value="Crossover junction endonuclease EME1, DNA-binding domain"/>
    <property type="match status" value="1"/>
</dbReference>
<dbReference type="PANTHER" id="PTHR21077">
    <property type="entry name" value="EME1 PROTEIN"/>
    <property type="match status" value="1"/>
</dbReference>
<evidence type="ECO:0000256" key="13">
    <source>
        <dbReference type="ARBA" id="ARBA00023254"/>
    </source>
</evidence>
<evidence type="ECO:0000256" key="2">
    <source>
        <dbReference type="ARBA" id="ARBA00004123"/>
    </source>
</evidence>
<evidence type="ECO:0000256" key="6">
    <source>
        <dbReference type="ARBA" id="ARBA00022759"/>
    </source>
</evidence>
<keyword evidence="13" id="KW-0469">Meiosis</keyword>
<reference evidence="16" key="1">
    <citation type="submission" date="2021-01" db="EMBL/GenBank/DDBJ databases">
        <authorList>
            <person name="Kaushik A."/>
        </authorList>
    </citation>
    <scope>NUCLEOTIDE SEQUENCE</scope>
    <source>
        <strain evidence="16">AG3-1AP</strain>
    </source>
</reference>
<evidence type="ECO:0000256" key="3">
    <source>
        <dbReference type="ARBA" id="ARBA00005313"/>
    </source>
</evidence>
<evidence type="ECO:0000256" key="4">
    <source>
        <dbReference type="ARBA" id="ARBA00022722"/>
    </source>
</evidence>
<dbReference type="GO" id="GO:0008821">
    <property type="term" value="F:crossover junction DNA endonuclease activity"/>
    <property type="evidence" value="ECO:0007669"/>
    <property type="project" value="TreeGrafter"/>
</dbReference>
<evidence type="ECO:0000259" key="15">
    <source>
        <dbReference type="Pfam" id="PF02732"/>
    </source>
</evidence>
<evidence type="ECO:0000256" key="11">
    <source>
        <dbReference type="ARBA" id="ARBA00023204"/>
    </source>
</evidence>
<dbReference type="Gene3D" id="3.40.50.10130">
    <property type="match status" value="1"/>
</dbReference>
<dbReference type="InterPro" id="IPR042530">
    <property type="entry name" value="EME1/EME2_C"/>
</dbReference>
<proteinExistence type="inferred from homology"/>
<evidence type="ECO:0000256" key="9">
    <source>
        <dbReference type="ARBA" id="ARBA00022842"/>
    </source>
</evidence>
<dbReference type="InterPro" id="IPR033310">
    <property type="entry name" value="Mms4/EME1/EME2"/>
</dbReference>
<dbReference type="GO" id="GO:0003677">
    <property type="term" value="F:DNA binding"/>
    <property type="evidence" value="ECO:0007669"/>
    <property type="project" value="InterPro"/>
</dbReference>
<evidence type="ECO:0000256" key="5">
    <source>
        <dbReference type="ARBA" id="ARBA00022723"/>
    </source>
</evidence>
<comment type="caution">
    <text evidence="16">The sequence shown here is derived from an EMBL/GenBank/DDBJ whole genome shotgun (WGS) entry which is preliminary data.</text>
</comment>
<dbReference type="GO" id="GO:0006302">
    <property type="term" value="P:double-strand break repair"/>
    <property type="evidence" value="ECO:0007669"/>
    <property type="project" value="TreeGrafter"/>
</dbReference>
<name>A0A8H3A967_9AGAM</name>
<dbReference type="GO" id="GO:0046872">
    <property type="term" value="F:metal ion binding"/>
    <property type="evidence" value="ECO:0007669"/>
    <property type="project" value="UniProtKB-KW"/>
</dbReference>
<organism evidence="16 17">
    <name type="scientific">Rhizoctonia solani</name>
    <dbReference type="NCBI Taxonomy" id="456999"/>
    <lineage>
        <taxon>Eukaryota</taxon>
        <taxon>Fungi</taxon>
        <taxon>Dikarya</taxon>
        <taxon>Basidiomycota</taxon>
        <taxon>Agaricomycotina</taxon>
        <taxon>Agaricomycetes</taxon>
        <taxon>Cantharellales</taxon>
        <taxon>Ceratobasidiaceae</taxon>
        <taxon>Rhizoctonia</taxon>
    </lineage>
</organism>
<feature type="domain" description="ERCC4" evidence="15">
    <location>
        <begin position="234"/>
        <end position="353"/>
    </location>
</feature>
<keyword evidence="7" id="KW-0227">DNA damage</keyword>
<evidence type="ECO:0000256" key="10">
    <source>
        <dbReference type="ARBA" id="ARBA00023172"/>
    </source>
</evidence>